<name>A0A5C4LQ28_9HYPH</name>
<dbReference type="Proteomes" id="UP000305267">
    <property type="component" value="Unassembled WGS sequence"/>
</dbReference>
<organism evidence="5 6">
    <name type="scientific">Methylobacterium terricola</name>
    <dbReference type="NCBI Taxonomy" id="2583531"/>
    <lineage>
        <taxon>Bacteria</taxon>
        <taxon>Pseudomonadati</taxon>
        <taxon>Pseudomonadota</taxon>
        <taxon>Alphaproteobacteria</taxon>
        <taxon>Hyphomicrobiales</taxon>
        <taxon>Methylobacteriaceae</taxon>
        <taxon>Methylobacterium</taxon>
    </lineage>
</organism>
<dbReference type="InterPro" id="IPR029058">
    <property type="entry name" value="AB_hydrolase_fold"/>
</dbReference>
<evidence type="ECO:0000256" key="2">
    <source>
        <dbReference type="ARBA" id="ARBA00022801"/>
    </source>
</evidence>
<dbReference type="InterPro" id="IPR013094">
    <property type="entry name" value="AB_hydrolase_3"/>
</dbReference>
<dbReference type="OrthoDB" id="9806180at2"/>
<evidence type="ECO:0000313" key="5">
    <source>
        <dbReference type="EMBL" id="TNC15935.1"/>
    </source>
</evidence>
<accession>A0A5C4LQ28</accession>
<feature type="region of interest" description="Disordered" evidence="3">
    <location>
        <begin position="1"/>
        <end position="26"/>
    </location>
</feature>
<keyword evidence="2 5" id="KW-0378">Hydrolase</keyword>
<feature type="compositionally biased region" description="Basic residues" evidence="3">
    <location>
        <begin position="14"/>
        <end position="25"/>
    </location>
</feature>
<evidence type="ECO:0000313" key="6">
    <source>
        <dbReference type="Proteomes" id="UP000305267"/>
    </source>
</evidence>
<comment type="similarity">
    <text evidence="1">Belongs to the 'GDXG' lipolytic enzyme family.</text>
</comment>
<dbReference type="PANTHER" id="PTHR48081:SF30">
    <property type="entry name" value="ACETYL-HYDROLASE LIPR-RELATED"/>
    <property type="match status" value="1"/>
</dbReference>
<dbReference type="PANTHER" id="PTHR48081">
    <property type="entry name" value="AB HYDROLASE SUPERFAMILY PROTEIN C4A8.06C"/>
    <property type="match status" value="1"/>
</dbReference>
<reference evidence="5 6" key="1">
    <citation type="submission" date="2019-06" db="EMBL/GenBank/DDBJ databases">
        <title>Genome of Methylobacterium sp. 17Sr1-39.</title>
        <authorList>
            <person name="Seo T."/>
        </authorList>
    </citation>
    <scope>NUCLEOTIDE SEQUENCE [LARGE SCALE GENOMIC DNA]</scope>
    <source>
        <strain evidence="5 6">17Sr1-39</strain>
    </source>
</reference>
<dbReference type="GO" id="GO:0004806">
    <property type="term" value="F:triacylglycerol lipase activity"/>
    <property type="evidence" value="ECO:0007669"/>
    <property type="project" value="TreeGrafter"/>
</dbReference>
<comment type="caution">
    <text evidence="5">The sequence shown here is derived from an EMBL/GenBank/DDBJ whole genome shotgun (WGS) entry which is preliminary data.</text>
</comment>
<feature type="domain" description="Alpha/beta hydrolase fold-3" evidence="4">
    <location>
        <begin position="199"/>
        <end position="400"/>
    </location>
</feature>
<feature type="region of interest" description="Disordered" evidence="3">
    <location>
        <begin position="97"/>
        <end position="116"/>
    </location>
</feature>
<evidence type="ECO:0000256" key="1">
    <source>
        <dbReference type="ARBA" id="ARBA00010515"/>
    </source>
</evidence>
<dbReference type="SUPFAM" id="SSF53474">
    <property type="entry name" value="alpha/beta-Hydrolases"/>
    <property type="match status" value="1"/>
</dbReference>
<proteinExistence type="inferred from homology"/>
<keyword evidence="6" id="KW-1185">Reference proteome</keyword>
<dbReference type="AlphaFoldDB" id="A0A5C4LQ28"/>
<dbReference type="Pfam" id="PF07859">
    <property type="entry name" value="Abhydrolase_3"/>
    <property type="match status" value="1"/>
</dbReference>
<evidence type="ECO:0000256" key="3">
    <source>
        <dbReference type="SAM" id="MobiDB-lite"/>
    </source>
</evidence>
<evidence type="ECO:0000259" key="4">
    <source>
        <dbReference type="Pfam" id="PF07859"/>
    </source>
</evidence>
<sequence>MPAPPCGAACRSGAWRRRPARRPRRTTNLARCVSACESCGDSRHQDVRPLPGPRRSAAPHLAALVLATALPAPALAQQSAPPNADASDFARLEAAQNAANAKPGPRTVPGRRIPVPETVSPEFQATIAAPYRTPAWNADPGSAAEWKALIAKLAAQTAAPLPALRERLGVVSTPEVIGGVKAWIVAPKEVPERNRHRLLVHIHGGGYVYNPGEAGTLEAVLMAAFGGFTVISFDYRMPPDAPYPAAMDDAMAVWKAALALQPAENMAVFGTSTGGGMTLALMLRAKREGVPLPAAIAPGTPWSDLTETGDSYKANEWLDNVLVSYDGYLTRAAQLYAAGHDLRDPQLSPIYGDLRGLPPTILTTGTRDLFLSNTVRTHRKLRQAGVEASLQVFEGMSHAQYLFNPDAPETREAFAEIAGFLDKHLGTAAKKP</sequence>
<dbReference type="InterPro" id="IPR050300">
    <property type="entry name" value="GDXG_lipolytic_enzyme"/>
</dbReference>
<gene>
    <name evidence="5" type="ORF">FF100_01320</name>
</gene>
<dbReference type="EMBL" id="VDDA01000001">
    <property type="protein sequence ID" value="TNC15935.1"/>
    <property type="molecule type" value="Genomic_DNA"/>
</dbReference>
<protein>
    <submittedName>
        <fullName evidence="5">Alpha/beta hydrolase</fullName>
    </submittedName>
</protein>
<dbReference type="Gene3D" id="3.40.50.1820">
    <property type="entry name" value="alpha/beta hydrolase"/>
    <property type="match status" value="1"/>
</dbReference>